<dbReference type="SUPFAM" id="SSF56784">
    <property type="entry name" value="HAD-like"/>
    <property type="match status" value="1"/>
</dbReference>
<sequence>MKFCELAGYIFDLDGTLLASTSLWHGVYARALAHFGIEMPDDYVEHVNHLNIEKGTEYTARRFGLACGGEGVAKIWRKYAEEAYAHEVDLTPYARELLAALRGRGKKLAVATALDEDLARVCLSRHGVWEMFSAFVTVGDVGKDKSAPDVFLAAAAALGLTPYECAVVEDGEVGAASAKKAGFFAAGVYDPFSGSDPARMAEVCDRYERDLGGYLADFAGRN</sequence>
<protein>
    <submittedName>
        <fullName evidence="1">HAD family phosphatase</fullName>
    </submittedName>
</protein>
<reference evidence="1" key="1">
    <citation type="submission" date="2020-10" db="EMBL/GenBank/DDBJ databases">
        <authorList>
            <person name="Gilroy R."/>
        </authorList>
    </citation>
    <scope>NUCLEOTIDE SEQUENCE</scope>
    <source>
        <strain evidence="1">1063</strain>
    </source>
</reference>
<dbReference type="GO" id="GO:0050308">
    <property type="term" value="F:sugar-phosphatase activity"/>
    <property type="evidence" value="ECO:0007669"/>
    <property type="project" value="TreeGrafter"/>
</dbReference>
<evidence type="ECO:0000313" key="1">
    <source>
        <dbReference type="EMBL" id="HIU21825.1"/>
    </source>
</evidence>
<proteinExistence type="predicted"/>
<evidence type="ECO:0000313" key="2">
    <source>
        <dbReference type="Proteomes" id="UP000824088"/>
    </source>
</evidence>
<gene>
    <name evidence="1" type="ORF">IAD51_06340</name>
</gene>
<comment type="caution">
    <text evidence="1">The sequence shown here is derived from an EMBL/GenBank/DDBJ whole genome shotgun (WGS) entry which is preliminary data.</text>
</comment>
<dbReference type="Pfam" id="PF00702">
    <property type="entry name" value="Hydrolase"/>
    <property type="match status" value="1"/>
</dbReference>
<dbReference type="CDD" id="cd07505">
    <property type="entry name" value="HAD_BPGM-like"/>
    <property type="match status" value="1"/>
</dbReference>
<dbReference type="PANTHER" id="PTHR43481">
    <property type="entry name" value="FRUCTOSE-1-PHOSPHATE PHOSPHATASE"/>
    <property type="match status" value="1"/>
</dbReference>
<dbReference type="Gene3D" id="3.40.50.1000">
    <property type="entry name" value="HAD superfamily/HAD-like"/>
    <property type="match status" value="1"/>
</dbReference>
<dbReference type="EMBL" id="DVMN01000114">
    <property type="protein sequence ID" value="HIU21825.1"/>
    <property type="molecule type" value="Genomic_DNA"/>
</dbReference>
<organism evidence="1 2">
    <name type="scientific">Candidatus Limadaptatus stercorigallinarum</name>
    <dbReference type="NCBI Taxonomy" id="2840845"/>
    <lineage>
        <taxon>Bacteria</taxon>
        <taxon>Bacillati</taxon>
        <taxon>Bacillota</taxon>
        <taxon>Clostridia</taxon>
        <taxon>Eubacteriales</taxon>
        <taxon>Candidatus Limadaptatus</taxon>
    </lineage>
</organism>
<accession>A0A9D1HV62</accession>
<dbReference type="Gene3D" id="1.10.150.240">
    <property type="entry name" value="Putative phosphatase, domain 2"/>
    <property type="match status" value="1"/>
</dbReference>
<dbReference type="InterPro" id="IPR023214">
    <property type="entry name" value="HAD_sf"/>
</dbReference>
<reference evidence="1" key="2">
    <citation type="journal article" date="2021" name="PeerJ">
        <title>Extensive microbial diversity within the chicken gut microbiome revealed by metagenomics and culture.</title>
        <authorList>
            <person name="Gilroy R."/>
            <person name="Ravi A."/>
            <person name="Getino M."/>
            <person name="Pursley I."/>
            <person name="Horton D.L."/>
            <person name="Alikhan N.F."/>
            <person name="Baker D."/>
            <person name="Gharbi K."/>
            <person name="Hall N."/>
            <person name="Watson M."/>
            <person name="Adriaenssens E.M."/>
            <person name="Foster-Nyarko E."/>
            <person name="Jarju S."/>
            <person name="Secka A."/>
            <person name="Antonio M."/>
            <person name="Oren A."/>
            <person name="Chaudhuri R.R."/>
            <person name="La Ragione R."/>
            <person name="Hildebrand F."/>
            <person name="Pallen M.J."/>
        </authorList>
    </citation>
    <scope>NUCLEOTIDE SEQUENCE</scope>
    <source>
        <strain evidence="1">1063</strain>
    </source>
</reference>
<dbReference type="NCBIfam" id="TIGR01509">
    <property type="entry name" value="HAD-SF-IA-v3"/>
    <property type="match status" value="1"/>
</dbReference>
<dbReference type="InterPro" id="IPR023198">
    <property type="entry name" value="PGP-like_dom2"/>
</dbReference>
<dbReference type="PANTHER" id="PTHR43481:SF4">
    <property type="entry name" value="GLYCEROL-1-PHOSPHATE PHOSPHOHYDROLASE 1-RELATED"/>
    <property type="match status" value="1"/>
</dbReference>
<dbReference type="PRINTS" id="PR00413">
    <property type="entry name" value="HADHALOGNASE"/>
</dbReference>
<dbReference type="AlphaFoldDB" id="A0A9D1HV62"/>
<dbReference type="SFLD" id="SFLDG01129">
    <property type="entry name" value="C1.5:_HAD__Beta-PGM__Phosphata"/>
    <property type="match status" value="1"/>
</dbReference>
<dbReference type="InterPro" id="IPR036412">
    <property type="entry name" value="HAD-like_sf"/>
</dbReference>
<name>A0A9D1HV62_9FIRM</name>
<dbReference type="InterPro" id="IPR006439">
    <property type="entry name" value="HAD-SF_hydro_IA"/>
</dbReference>
<dbReference type="Proteomes" id="UP000824088">
    <property type="component" value="Unassembled WGS sequence"/>
</dbReference>
<dbReference type="SFLD" id="SFLDS00003">
    <property type="entry name" value="Haloacid_Dehalogenase"/>
    <property type="match status" value="1"/>
</dbReference>
<dbReference type="InterPro" id="IPR051806">
    <property type="entry name" value="HAD-like_SPP"/>
</dbReference>